<accession>A0A179GG32</accession>
<evidence type="ECO:0000256" key="1">
    <source>
        <dbReference type="SAM" id="MobiDB-lite"/>
    </source>
</evidence>
<reference evidence="2 3" key="1">
    <citation type="submission" date="2016-01" db="EMBL/GenBank/DDBJ databases">
        <title>Biosynthesis of antibiotic leucinostatins and their inhibition on Phytophthora in bio-control Purpureocillium lilacinum.</title>
        <authorList>
            <person name="Wang G."/>
            <person name="Liu Z."/>
            <person name="Lin R."/>
            <person name="Li E."/>
            <person name="Mao Z."/>
            <person name="Ling J."/>
            <person name="Yin W."/>
            <person name="Xie B."/>
        </authorList>
    </citation>
    <scope>NUCLEOTIDE SEQUENCE [LARGE SCALE GENOMIC DNA]</scope>
    <source>
        <strain evidence="2">PLBJ-1</strain>
    </source>
</reference>
<dbReference type="EMBL" id="LSBH01000007">
    <property type="protein sequence ID" value="OAQ76331.1"/>
    <property type="molecule type" value="Genomic_DNA"/>
</dbReference>
<proteinExistence type="predicted"/>
<name>A0A179GG32_PURLI</name>
<dbReference type="Proteomes" id="UP000078240">
    <property type="component" value="Unassembled WGS sequence"/>
</dbReference>
<sequence>MLVLVTRMDRAASRPSTGYMDVRSISPSRRLQPQTRASQHHRLAEPMSCSTRRPYQSPVAGLYSTSTNTASGLRGVKNSWCSNRRATSDKGLRRRA</sequence>
<evidence type="ECO:0000313" key="3">
    <source>
        <dbReference type="Proteomes" id="UP000078240"/>
    </source>
</evidence>
<organism evidence="2 3">
    <name type="scientific">Purpureocillium lilacinum</name>
    <name type="common">Paecilomyces lilacinus</name>
    <dbReference type="NCBI Taxonomy" id="33203"/>
    <lineage>
        <taxon>Eukaryota</taxon>
        <taxon>Fungi</taxon>
        <taxon>Dikarya</taxon>
        <taxon>Ascomycota</taxon>
        <taxon>Pezizomycotina</taxon>
        <taxon>Sordariomycetes</taxon>
        <taxon>Hypocreomycetidae</taxon>
        <taxon>Hypocreales</taxon>
        <taxon>Ophiocordycipitaceae</taxon>
        <taxon>Purpureocillium</taxon>
    </lineage>
</organism>
<dbReference type="AlphaFoldDB" id="A0A179GG32"/>
<protein>
    <submittedName>
        <fullName evidence="2">Uncharacterized protein</fullName>
    </submittedName>
</protein>
<feature type="compositionally biased region" description="Polar residues" evidence="1">
    <location>
        <begin position="25"/>
        <end position="37"/>
    </location>
</feature>
<feature type="region of interest" description="Disordered" evidence="1">
    <location>
        <begin position="1"/>
        <end position="60"/>
    </location>
</feature>
<comment type="caution">
    <text evidence="2">The sequence shown here is derived from an EMBL/GenBank/DDBJ whole genome shotgun (WGS) entry which is preliminary data.</text>
</comment>
<gene>
    <name evidence="2" type="ORF">VFPBJ_08691</name>
</gene>
<evidence type="ECO:0000313" key="2">
    <source>
        <dbReference type="EMBL" id="OAQ76331.1"/>
    </source>
</evidence>